<keyword evidence="3" id="KW-1185">Reference proteome</keyword>
<evidence type="ECO:0000256" key="1">
    <source>
        <dbReference type="SAM" id="MobiDB-lite"/>
    </source>
</evidence>
<dbReference type="AlphaFoldDB" id="A0A672QTE8"/>
<gene>
    <name evidence="2" type="primary">LOC107569403</name>
</gene>
<feature type="compositionally biased region" description="Basic and acidic residues" evidence="1">
    <location>
        <begin position="166"/>
        <end position="187"/>
    </location>
</feature>
<dbReference type="PANTHER" id="PTHR12639">
    <property type="entry name" value="VITAMIN K-DEPENDENT GAMMA-CARBOXYLASE"/>
    <property type="match status" value="1"/>
</dbReference>
<name>A0A672QTE8_SINGR</name>
<proteinExistence type="predicted"/>
<dbReference type="OMA" id="VFRFLFX"/>
<organism evidence="2 3">
    <name type="scientific">Sinocyclocheilus grahami</name>
    <name type="common">Dianchi golden-line fish</name>
    <name type="synonym">Barbus grahami</name>
    <dbReference type="NCBI Taxonomy" id="75366"/>
    <lineage>
        <taxon>Eukaryota</taxon>
        <taxon>Metazoa</taxon>
        <taxon>Chordata</taxon>
        <taxon>Craniata</taxon>
        <taxon>Vertebrata</taxon>
        <taxon>Euteleostomi</taxon>
        <taxon>Actinopterygii</taxon>
        <taxon>Neopterygii</taxon>
        <taxon>Teleostei</taxon>
        <taxon>Ostariophysi</taxon>
        <taxon>Cypriniformes</taxon>
        <taxon>Cyprinidae</taxon>
        <taxon>Cyprininae</taxon>
        <taxon>Sinocyclocheilus</taxon>
    </lineage>
</organism>
<dbReference type="GO" id="GO:0019842">
    <property type="term" value="F:vitamin binding"/>
    <property type="evidence" value="ECO:0007669"/>
    <property type="project" value="TreeGrafter"/>
</dbReference>
<dbReference type="PANTHER" id="PTHR12639:SF6">
    <property type="entry name" value="VITAMIN K-DEPENDENT GAMMA-CARBOXYLASE"/>
    <property type="match status" value="1"/>
</dbReference>
<evidence type="ECO:0000313" key="2">
    <source>
        <dbReference type="Ensembl" id="ENSSGRP00000079442.1"/>
    </source>
</evidence>
<dbReference type="Ensembl" id="ENSSGRT00000084599.1">
    <property type="protein sequence ID" value="ENSSGRP00000079442.1"/>
    <property type="gene ID" value="ENSSGRG00000040239.1"/>
</dbReference>
<reference evidence="2" key="2">
    <citation type="submission" date="2025-09" db="UniProtKB">
        <authorList>
            <consortium name="Ensembl"/>
        </authorList>
    </citation>
    <scope>IDENTIFICATION</scope>
</reference>
<sequence>MVDEKKNYSLQPGEKMQIPAGAYHKVYTVSEGPSCYMYIYVNTTEAELQKNFTKLSELQEKVRNGTETEPLPPELQPLITGLDDQDSDNSVIDPVVRLFLKRQKRMQEVKKRREASLIERFQRFSSKKYYSIKRGFLMTAIALRNLAVGLPPLEQLTREVAYANMKEPETETSQDEHLKEEVGHGEL</sequence>
<evidence type="ECO:0000313" key="3">
    <source>
        <dbReference type="Proteomes" id="UP000472262"/>
    </source>
</evidence>
<dbReference type="GO" id="GO:0008488">
    <property type="term" value="F:gamma-glutamyl carboxylase activity"/>
    <property type="evidence" value="ECO:0007669"/>
    <property type="project" value="InterPro"/>
</dbReference>
<reference evidence="2" key="1">
    <citation type="submission" date="2025-08" db="UniProtKB">
        <authorList>
            <consortium name="Ensembl"/>
        </authorList>
    </citation>
    <scope>IDENTIFICATION</scope>
</reference>
<dbReference type="Proteomes" id="UP000472262">
    <property type="component" value="Unassembled WGS sequence"/>
</dbReference>
<accession>A0A672QTE8</accession>
<protein>
    <submittedName>
        <fullName evidence="2">Gamma-glutamyl carboxylase</fullName>
    </submittedName>
</protein>
<feature type="region of interest" description="Disordered" evidence="1">
    <location>
        <begin position="165"/>
        <end position="187"/>
    </location>
</feature>
<dbReference type="InterPro" id="IPR007782">
    <property type="entry name" value="VKG_COase"/>
</dbReference>